<protein>
    <submittedName>
        <fullName evidence="2">Uncharacterized protein</fullName>
    </submittedName>
</protein>
<dbReference type="AlphaFoldDB" id="A0A4U7MWX0"/>
<feature type="compositionally biased region" description="Polar residues" evidence="1">
    <location>
        <begin position="1"/>
        <end position="10"/>
    </location>
</feature>
<keyword evidence="3" id="KW-1185">Reference proteome</keyword>
<organism evidence="2 3">
    <name type="scientific">Shimia litoralis</name>
    <dbReference type="NCBI Taxonomy" id="420403"/>
    <lineage>
        <taxon>Bacteria</taxon>
        <taxon>Pseudomonadati</taxon>
        <taxon>Pseudomonadota</taxon>
        <taxon>Alphaproteobacteria</taxon>
        <taxon>Rhodobacterales</taxon>
        <taxon>Roseobacteraceae</taxon>
    </lineage>
</organism>
<feature type="region of interest" description="Disordered" evidence="1">
    <location>
        <begin position="1"/>
        <end position="75"/>
    </location>
</feature>
<comment type="caution">
    <text evidence="2">The sequence shown here is derived from an EMBL/GenBank/DDBJ whole genome shotgun (WGS) entry which is preliminary data.</text>
</comment>
<evidence type="ECO:0000313" key="3">
    <source>
        <dbReference type="Proteomes" id="UP000306575"/>
    </source>
</evidence>
<evidence type="ECO:0000313" key="2">
    <source>
        <dbReference type="EMBL" id="TKZ17473.1"/>
    </source>
</evidence>
<accession>A0A4U7MWX0</accession>
<reference evidence="2 3" key="1">
    <citation type="submission" date="2019-04" db="EMBL/GenBank/DDBJ databases">
        <title>Genome sequence of Pelagicola litoralis CL-ES2.</title>
        <authorList>
            <person name="Cao J."/>
        </authorList>
    </citation>
    <scope>NUCLEOTIDE SEQUENCE [LARGE SCALE GENOMIC DNA]</scope>
    <source>
        <strain evidence="2 3">CL-ES2</strain>
    </source>
</reference>
<dbReference type="EMBL" id="SULI01000021">
    <property type="protein sequence ID" value="TKZ17473.1"/>
    <property type="molecule type" value="Genomic_DNA"/>
</dbReference>
<name>A0A4U7MWX0_9RHOB</name>
<proteinExistence type="predicted"/>
<feature type="compositionally biased region" description="Polar residues" evidence="1">
    <location>
        <begin position="21"/>
        <end position="39"/>
    </location>
</feature>
<dbReference type="Proteomes" id="UP000306575">
    <property type="component" value="Unassembled WGS sequence"/>
</dbReference>
<gene>
    <name evidence="2" type="ORF">FAP39_13935</name>
</gene>
<sequence>MRTANAPSCSRKSKSCRGPDNVTTRSGSGLLTPESTRSSSEPKDRNSKLSTSSNSHSKSPSRASISSSRSSYSNS</sequence>
<evidence type="ECO:0000256" key="1">
    <source>
        <dbReference type="SAM" id="MobiDB-lite"/>
    </source>
</evidence>
<feature type="compositionally biased region" description="Low complexity" evidence="1">
    <location>
        <begin position="48"/>
        <end position="75"/>
    </location>
</feature>